<reference evidence="3 4" key="1">
    <citation type="submission" date="2019-03" db="EMBL/GenBank/DDBJ databases">
        <title>Lake Tanganyika Metagenome-Assembled Genomes (MAGs).</title>
        <authorList>
            <person name="Tran P."/>
        </authorList>
    </citation>
    <scope>NUCLEOTIDE SEQUENCE [LARGE SCALE GENOMIC DNA]</scope>
    <source>
        <strain evidence="3">K_DeepCast_65m_m2_236</strain>
    </source>
</reference>
<dbReference type="GO" id="GO:0007165">
    <property type="term" value="P:signal transduction"/>
    <property type="evidence" value="ECO:0007669"/>
    <property type="project" value="InterPro"/>
</dbReference>
<dbReference type="InterPro" id="IPR003660">
    <property type="entry name" value="HAMP_dom"/>
</dbReference>
<dbReference type="SMART" id="SM00304">
    <property type="entry name" value="HAMP"/>
    <property type="match status" value="1"/>
</dbReference>
<dbReference type="EMBL" id="VGJX01000134">
    <property type="protein sequence ID" value="MBM3274150.1"/>
    <property type="molecule type" value="Genomic_DNA"/>
</dbReference>
<evidence type="ECO:0000313" key="4">
    <source>
        <dbReference type="Proteomes" id="UP000703893"/>
    </source>
</evidence>
<gene>
    <name evidence="3" type="ORF">FJZ00_03290</name>
</gene>
<name>A0A937X4D7_9BACT</name>
<dbReference type="PROSITE" id="PS50885">
    <property type="entry name" value="HAMP"/>
    <property type="match status" value="1"/>
</dbReference>
<proteinExistence type="predicted"/>
<dbReference type="SUPFAM" id="SSF158472">
    <property type="entry name" value="HAMP domain-like"/>
    <property type="match status" value="1"/>
</dbReference>
<feature type="transmembrane region" description="Helical" evidence="1">
    <location>
        <begin position="92"/>
        <end position="113"/>
    </location>
</feature>
<dbReference type="GO" id="GO:0016020">
    <property type="term" value="C:membrane"/>
    <property type="evidence" value="ECO:0007669"/>
    <property type="project" value="InterPro"/>
</dbReference>
<keyword evidence="1" id="KW-0472">Membrane</keyword>
<evidence type="ECO:0000259" key="2">
    <source>
        <dbReference type="PROSITE" id="PS50885"/>
    </source>
</evidence>
<evidence type="ECO:0000256" key="1">
    <source>
        <dbReference type="SAM" id="Phobius"/>
    </source>
</evidence>
<organism evidence="3 4">
    <name type="scientific">Candidatus Tanganyikabacteria bacterium</name>
    <dbReference type="NCBI Taxonomy" id="2961651"/>
    <lineage>
        <taxon>Bacteria</taxon>
        <taxon>Bacillati</taxon>
        <taxon>Candidatus Sericytochromatia</taxon>
        <taxon>Candidatus Tanganyikabacteria</taxon>
    </lineage>
</organism>
<evidence type="ECO:0000313" key="3">
    <source>
        <dbReference type="EMBL" id="MBM3274150.1"/>
    </source>
</evidence>
<dbReference type="Gene3D" id="6.10.340.10">
    <property type="match status" value="1"/>
</dbReference>
<keyword evidence="1" id="KW-0812">Transmembrane</keyword>
<dbReference type="CDD" id="cd06225">
    <property type="entry name" value="HAMP"/>
    <property type="match status" value="1"/>
</dbReference>
<comment type="caution">
    <text evidence="3">The sequence shown here is derived from an EMBL/GenBank/DDBJ whole genome shotgun (WGS) entry which is preliminary data.</text>
</comment>
<protein>
    <submittedName>
        <fullName evidence="3">HAMP domain-containing protein</fullName>
    </submittedName>
</protein>
<feature type="transmembrane region" description="Helical" evidence="1">
    <location>
        <begin position="41"/>
        <end position="60"/>
    </location>
</feature>
<dbReference type="Pfam" id="PF00672">
    <property type="entry name" value="HAMP"/>
    <property type="match status" value="1"/>
</dbReference>
<feature type="transmembrane region" description="Helical" evidence="1">
    <location>
        <begin position="125"/>
        <end position="150"/>
    </location>
</feature>
<keyword evidence="1" id="KW-1133">Transmembrane helix</keyword>
<dbReference type="Proteomes" id="UP000703893">
    <property type="component" value="Unassembled WGS sequence"/>
</dbReference>
<feature type="domain" description="HAMP" evidence="2">
    <location>
        <begin position="156"/>
        <end position="208"/>
    </location>
</feature>
<feature type="transmembrane region" description="Helical" evidence="1">
    <location>
        <begin position="12"/>
        <end position="29"/>
    </location>
</feature>
<accession>A0A937X4D7</accession>
<dbReference type="AlphaFoldDB" id="A0A937X4D7"/>
<sequence length="240" mass="25488">MLAQADYSAGMALLQWVFNVLAVVGLLYWQSHEAPERLMRGLMAGLGIFAPLVAIAVGLATDRAVRPYFPLLFPDGRPSTYGHKRDSLDNRLLVAFVLAGPTASGLIAAIGYVKSLDILTNPAQGYFHLQAMIGMMLLAIGGSFVVALIFKQILAKDALEGLARANDALERLARGERNVRVPVYGTDEIGQLSERVNALTEALSREAPAAGKLNGADTAGTPPEAAIIVAEATPEALPRP</sequence>